<proteinExistence type="inferred from homology"/>
<comment type="caution">
    <text evidence="2">The sequence shown here is derived from an EMBL/GenBank/DDBJ whole genome shotgun (WGS) entry which is preliminary data.</text>
</comment>
<keyword evidence="3" id="KW-1185">Reference proteome</keyword>
<dbReference type="EMBL" id="JANIEX010000014">
    <property type="protein sequence ID" value="KAJ3576333.1"/>
    <property type="molecule type" value="Genomic_DNA"/>
</dbReference>
<dbReference type="SFLD" id="SFLDS00005">
    <property type="entry name" value="Isoprenoid_Synthase_Type_I"/>
    <property type="match status" value="1"/>
</dbReference>
<dbReference type="Gene3D" id="1.10.600.10">
    <property type="entry name" value="Farnesyl Diphosphate Synthase"/>
    <property type="match status" value="1"/>
</dbReference>
<evidence type="ECO:0000313" key="3">
    <source>
        <dbReference type="Proteomes" id="UP001213000"/>
    </source>
</evidence>
<dbReference type="SUPFAM" id="SSF48576">
    <property type="entry name" value="Terpenoid synthases"/>
    <property type="match status" value="1"/>
</dbReference>
<evidence type="ECO:0008006" key="4">
    <source>
        <dbReference type="Google" id="ProtNLM"/>
    </source>
</evidence>
<sequence length="333" mass="38233">MSPQSFKLPMLLAGWPWLRTINPLHEEVSAESIAWVESFEPFSPKAQEKFKKWDIDHLRTACDLLNFIFILDEYTDRQNATQVGMTGEIVMDALRNPFKPRPGGESLVGEMARQLWARTLPIITSEKAHQRFLRTFELYLESVVIQAVDRSQVRVRGIKDYLERRRDNIAVKPVFAILELTLDIPNFAMEHLCIQNMMQDAIDMITISNDLNSFKVEHTRGDDSYNIITIARKELGYGIEQTIKWVGEYHNTLRRHFLSSLGELPSWGAGIDEPVAEYIYGIANWVRANDTWGFETPRYFGDDGLAIQSHRIVDLACGHPECAAGYLQDKARN</sequence>
<dbReference type="InterPro" id="IPR034686">
    <property type="entry name" value="Terpene_cyclase-like_2"/>
</dbReference>
<dbReference type="Proteomes" id="UP001213000">
    <property type="component" value="Unassembled WGS sequence"/>
</dbReference>
<dbReference type="GO" id="GO:0008299">
    <property type="term" value="P:isoprenoid biosynthetic process"/>
    <property type="evidence" value="ECO:0007669"/>
    <property type="project" value="UniProtKB-ARBA"/>
</dbReference>
<reference evidence="2" key="1">
    <citation type="submission" date="2022-07" db="EMBL/GenBank/DDBJ databases">
        <title>Genome Sequence of Leucocoprinus birnbaumii.</title>
        <authorList>
            <person name="Buettner E."/>
        </authorList>
    </citation>
    <scope>NUCLEOTIDE SEQUENCE</scope>
    <source>
        <strain evidence="2">VT141</strain>
    </source>
</reference>
<comment type="similarity">
    <text evidence="1">Belongs to the terpene synthase family.</text>
</comment>
<evidence type="ECO:0000313" key="2">
    <source>
        <dbReference type="EMBL" id="KAJ3576333.1"/>
    </source>
</evidence>
<dbReference type="GO" id="GO:0010333">
    <property type="term" value="F:terpene synthase activity"/>
    <property type="evidence" value="ECO:0007669"/>
    <property type="project" value="InterPro"/>
</dbReference>
<name>A0AAD5W226_9AGAR</name>
<dbReference type="AlphaFoldDB" id="A0AAD5W226"/>
<accession>A0AAD5W226</accession>
<dbReference type="Pfam" id="PF19086">
    <property type="entry name" value="Terpene_syn_C_2"/>
    <property type="match status" value="1"/>
</dbReference>
<gene>
    <name evidence="2" type="ORF">NP233_g507</name>
</gene>
<protein>
    <recommendedName>
        <fullName evidence="4">Terpene synthase</fullName>
    </recommendedName>
</protein>
<dbReference type="SFLD" id="SFLDG01020">
    <property type="entry name" value="Terpene_Cyclase_Like_2"/>
    <property type="match status" value="1"/>
</dbReference>
<evidence type="ECO:0000256" key="1">
    <source>
        <dbReference type="ARBA" id="ARBA00006333"/>
    </source>
</evidence>
<organism evidence="2 3">
    <name type="scientific">Leucocoprinus birnbaumii</name>
    <dbReference type="NCBI Taxonomy" id="56174"/>
    <lineage>
        <taxon>Eukaryota</taxon>
        <taxon>Fungi</taxon>
        <taxon>Dikarya</taxon>
        <taxon>Basidiomycota</taxon>
        <taxon>Agaricomycotina</taxon>
        <taxon>Agaricomycetes</taxon>
        <taxon>Agaricomycetidae</taxon>
        <taxon>Agaricales</taxon>
        <taxon>Agaricineae</taxon>
        <taxon>Agaricaceae</taxon>
        <taxon>Leucocoprinus</taxon>
    </lineage>
</organism>
<dbReference type="InterPro" id="IPR008949">
    <property type="entry name" value="Isoprenoid_synthase_dom_sf"/>
</dbReference>